<dbReference type="KEGG" id="mpro:BJP34_21060"/>
<protein>
    <submittedName>
        <fullName evidence="3">Glycosyl transferase family 1</fullName>
    </submittedName>
</protein>
<keyword evidence="1 3" id="KW-0808">Transferase</keyword>
<dbReference type="Proteomes" id="UP000177870">
    <property type="component" value="Chromosome"/>
</dbReference>
<dbReference type="SUPFAM" id="SSF53756">
    <property type="entry name" value="UDP-Glycosyltransferase/glycogen phosphorylase"/>
    <property type="match status" value="1"/>
</dbReference>
<dbReference type="InterPro" id="IPR001296">
    <property type="entry name" value="Glyco_trans_1"/>
</dbReference>
<sequence>MRLLIIQYAGDYREAFERLANGGPETYYAQKYSVDAVAEIGKQIGEVATLCCMTEKPYNQLLEKGVRAIGAGFDGKINVKKLIQLIEDYHPTHLVLRTPIRDVFRWAINNNVPTLALFAESIPTRKVLNKFRNYLLSQLLNNDRIQWIGSYGIDSSRVLQEIGVQSDKIIPWTFIVTETPESLSPKTLPAQAKPWQLFYIGSMIEAKGVGDILESIAKLKANKFPIKLKIAGNDKTGFFVNKAKQLHIEDCVEFLGIVPNKTVVPLMRESDLVLVPSRHEFPEGFPLAITHALCARTPIIASDHPMFINKLKDGISAKIFEAGNSVALAESIQKLLSDSDLYHNLSIASYETWKSLQLPVKFADLIQRWLHDSPENEQWLIDHRLSSGRYNSTSP</sequence>
<reference evidence="4" key="1">
    <citation type="submission" date="2016-10" db="EMBL/GenBank/DDBJ databases">
        <title>Comparative genomics uncovers the prolific and rare metabolic potential of the cyanobacterial genus Moorea.</title>
        <authorList>
            <person name="Leao T."/>
            <person name="Castelao G."/>
            <person name="Korobeynikov A."/>
            <person name="Monroe E.A."/>
            <person name="Podell S."/>
            <person name="Glukhov E."/>
            <person name="Allen E."/>
            <person name="Gerwick W.H."/>
            <person name="Gerwick L."/>
        </authorList>
    </citation>
    <scope>NUCLEOTIDE SEQUENCE [LARGE SCALE GENOMIC DNA]</scope>
    <source>
        <strain evidence="4">PAL-8-15-08-1</strain>
    </source>
</reference>
<dbReference type="EMBL" id="CP017599">
    <property type="protein sequence ID" value="AOX01597.1"/>
    <property type="molecule type" value="Genomic_DNA"/>
</dbReference>
<dbReference type="Gene3D" id="3.40.50.2000">
    <property type="entry name" value="Glycogen Phosphorylase B"/>
    <property type="match status" value="2"/>
</dbReference>
<dbReference type="GO" id="GO:0009103">
    <property type="term" value="P:lipopolysaccharide biosynthetic process"/>
    <property type="evidence" value="ECO:0007669"/>
    <property type="project" value="TreeGrafter"/>
</dbReference>
<dbReference type="OrthoDB" id="9790710at2"/>
<dbReference type="CDD" id="cd03801">
    <property type="entry name" value="GT4_PimA-like"/>
    <property type="match status" value="1"/>
</dbReference>
<dbReference type="RefSeq" id="WP_070394034.1">
    <property type="nucleotide sequence ID" value="NZ_CP017599.1"/>
</dbReference>
<proteinExistence type="predicted"/>
<gene>
    <name evidence="3" type="ORF">BJP34_21060</name>
</gene>
<name>A0A1D8TVB9_9CYAN</name>
<evidence type="ECO:0000259" key="2">
    <source>
        <dbReference type="Pfam" id="PF00534"/>
    </source>
</evidence>
<dbReference type="STRING" id="1458985.BJP34_21060"/>
<feature type="domain" description="Glycosyl transferase family 1" evidence="2">
    <location>
        <begin position="188"/>
        <end position="350"/>
    </location>
</feature>
<dbReference type="GO" id="GO:0016757">
    <property type="term" value="F:glycosyltransferase activity"/>
    <property type="evidence" value="ECO:0007669"/>
    <property type="project" value="InterPro"/>
</dbReference>
<dbReference type="PANTHER" id="PTHR46401">
    <property type="entry name" value="GLYCOSYLTRANSFERASE WBBK-RELATED"/>
    <property type="match status" value="1"/>
</dbReference>
<dbReference type="Pfam" id="PF00534">
    <property type="entry name" value="Glycos_transf_1"/>
    <property type="match status" value="1"/>
</dbReference>
<dbReference type="PANTHER" id="PTHR46401:SF2">
    <property type="entry name" value="GLYCOSYLTRANSFERASE WBBK-RELATED"/>
    <property type="match status" value="1"/>
</dbReference>
<evidence type="ECO:0000313" key="3">
    <source>
        <dbReference type="EMBL" id="AOX01597.1"/>
    </source>
</evidence>
<organism evidence="3 4">
    <name type="scientific">Moorena producens PAL-8-15-08-1</name>
    <dbReference type="NCBI Taxonomy" id="1458985"/>
    <lineage>
        <taxon>Bacteria</taxon>
        <taxon>Bacillati</taxon>
        <taxon>Cyanobacteriota</taxon>
        <taxon>Cyanophyceae</taxon>
        <taxon>Coleofasciculales</taxon>
        <taxon>Coleofasciculaceae</taxon>
        <taxon>Moorena</taxon>
    </lineage>
</organism>
<dbReference type="AlphaFoldDB" id="A0A1D8TVB9"/>
<evidence type="ECO:0000256" key="1">
    <source>
        <dbReference type="ARBA" id="ARBA00022679"/>
    </source>
</evidence>
<evidence type="ECO:0000313" key="4">
    <source>
        <dbReference type="Proteomes" id="UP000177870"/>
    </source>
</evidence>
<accession>A0A1D8TVB9</accession>